<dbReference type="Proteomes" id="UP000249782">
    <property type="component" value="Unassembled WGS sequence"/>
</dbReference>
<evidence type="ECO:0000313" key="2">
    <source>
        <dbReference type="Proteomes" id="UP000249782"/>
    </source>
</evidence>
<gene>
    <name evidence="1" type="ORF">DPC56_07950</name>
</gene>
<name>A0A328PF83_9EURY</name>
<reference evidence="1 2" key="1">
    <citation type="submission" date="2018-06" db="EMBL/GenBank/DDBJ databases">
        <title>Draft genome sequence of hyperthermophilic methanogen Methanothermobacter tenebrarum sp. MCM-B 1447.</title>
        <authorList>
            <person name="Pore S.D."/>
            <person name="Dagar S."/>
            <person name="Dhakephalkar P.K."/>
        </authorList>
    </citation>
    <scope>NUCLEOTIDE SEQUENCE [LARGE SCALE GENOMIC DNA]</scope>
    <source>
        <strain evidence="1 2">MCM B 1447</strain>
    </source>
</reference>
<dbReference type="AlphaFoldDB" id="A0A328PF83"/>
<accession>A0A328PF83</accession>
<proteinExistence type="predicted"/>
<comment type="caution">
    <text evidence="1">The sequence shown here is derived from an EMBL/GenBank/DDBJ whole genome shotgun (WGS) entry which is preliminary data.</text>
</comment>
<organism evidence="1 2">
    <name type="scientific">Methanothermobacter tenebrarum</name>
    <dbReference type="NCBI Taxonomy" id="680118"/>
    <lineage>
        <taxon>Archaea</taxon>
        <taxon>Methanobacteriati</taxon>
        <taxon>Methanobacteriota</taxon>
        <taxon>Methanomada group</taxon>
        <taxon>Methanobacteria</taxon>
        <taxon>Methanobacteriales</taxon>
        <taxon>Methanobacteriaceae</taxon>
        <taxon>Methanothermobacter</taxon>
    </lineage>
</organism>
<sequence>MRIKKLEKKEQLYKTILEKIGSAMIITDKNTTTLPKRSEKLTSHSKEKIEGKKSLLEFIKDDVEIMKKNIII</sequence>
<protein>
    <submittedName>
        <fullName evidence="1">Uncharacterized protein</fullName>
    </submittedName>
</protein>
<dbReference type="RefSeq" id="WP_112094542.1">
    <property type="nucleotide sequence ID" value="NZ_QLOE01000016.1"/>
</dbReference>
<keyword evidence="2" id="KW-1185">Reference proteome</keyword>
<dbReference type="EMBL" id="QLOE01000016">
    <property type="protein sequence ID" value="RAO78455.1"/>
    <property type="molecule type" value="Genomic_DNA"/>
</dbReference>
<evidence type="ECO:0000313" key="1">
    <source>
        <dbReference type="EMBL" id="RAO78455.1"/>
    </source>
</evidence>